<keyword evidence="7" id="KW-0407">Ion channel</keyword>
<dbReference type="GO" id="GO:0008076">
    <property type="term" value="C:voltage-gated potassium channel complex"/>
    <property type="evidence" value="ECO:0007669"/>
    <property type="project" value="InterPro"/>
</dbReference>
<dbReference type="Pfam" id="PF11879">
    <property type="entry name" value="DUF3399"/>
    <property type="match status" value="1"/>
</dbReference>
<evidence type="ECO:0000256" key="6">
    <source>
        <dbReference type="ARBA" id="ARBA00023136"/>
    </source>
</evidence>
<evidence type="ECO:0000256" key="3">
    <source>
        <dbReference type="ARBA" id="ARBA00022692"/>
    </source>
</evidence>
<feature type="region of interest" description="Disordered" evidence="8">
    <location>
        <begin position="14"/>
        <end position="52"/>
    </location>
</feature>
<dbReference type="STRING" id="103372.F4X7Q1"/>
<dbReference type="InterPro" id="IPR028325">
    <property type="entry name" value="VG_K_chnl"/>
</dbReference>
<reference evidence="11" key="1">
    <citation type="submission" date="2011-02" db="EMBL/GenBank/DDBJ databases">
        <title>The genome of the leaf-cutting ant Acromyrmex echinatior suggests key adaptations to social evolution and fungus farming.</title>
        <authorList>
            <person name="Nygaard S."/>
            <person name="Zhang G."/>
        </authorList>
    </citation>
    <scope>NUCLEOTIDE SEQUENCE</scope>
</reference>
<dbReference type="SUPFAM" id="SSF81324">
    <property type="entry name" value="Voltage-gated potassium channels"/>
    <property type="match status" value="1"/>
</dbReference>
<keyword evidence="4 9" id="KW-1133">Transmembrane helix</keyword>
<evidence type="ECO:0000313" key="11">
    <source>
        <dbReference type="EMBL" id="EGI57524.1"/>
    </source>
</evidence>
<dbReference type="InParanoid" id="F4X7Q1"/>
<dbReference type="EMBL" id="GL888873">
    <property type="protein sequence ID" value="EGI57524.1"/>
    <property type="molecule type" value="Genomic_DNA"/>
</dbReference>
<keyword evidence="6 9" id="KW-0472">Membrane</keyword>
<dbReference type="Gene3D" id="1.10.287.70">
    <property type="match status" value="1"/>
</dbReference>
<accession>F4X7Q1</accession>
<protein>
    <submittedName>
        <fullName evidence="11">Potassium voltage-gated channel protein Shal</fullName>
    </submittedName>
</protein>
<dbReference type="GO" id="GO:0001508">
    <property type="term" value="P:action potential"/>
    <property type="evidence" value="ECO:0007669"/>
    <property type="project" value="TreeGrafter"/>
</dbReference>
<evidence type="ECO:0000256" key="4">
    <source>
        <dbReference type="ARBA" id="ARBA00022989"/>
    </source>
</evidence>
<evidence type="ECO:0000256" key="5">
    <source>
        <dbReference type="ARBA" id="ARBA00023065"/>
    </source>
</evidence>
<dbReference type="GO" id="GO:0005250">
    <property type="term" value="F:A-type (transient outward) potassium channel activity"/>
    <property type="evidence" value="ECO:0007669"/>
    <property type="project" value="TreeGrafter"/>
</dbReference>
<comment type="subcellular location">
    <subcellularLocation>
        <location evidence="1">Membrane</location>
        <topology evidence="1">Multi-pass membrane protein</topology>
    </subcellularLocation>
</comment>
<feature type="compositionally biased region" description="Polar residues" evidence="8">
    <location>
        <begin position="40"/>
        <end position="50"/>
    </location>
</feature>
<evidence type="ECO:0000256" key="7">
    <source>
        <dbReference type="ARBA" id="ARBA00023303"/>
    </source>
</evidence>
<keyword evidence="2" id="KW-0813">Transport</keyword>
<evidence type="ECO:0000256" key="8">
    <source>
        <dbReference type="SAM" id="MobiDB-lite"/>
    </source>
</evidence>
<dbReference type="InterPro" id="IPR024587">
    <property type="entry name" value="K_chnl_volt-dep_Kv4_C"/>
</dbReference>
<sequence length="563" mass="63618">MFHIVYMKVLDSCDEEKKKRKDERTRSSAKKKAPSAASSVNSCKQKTKNSVPDAPFWEQKSFSCQYPRPKYPRPALLPNFIRFIYGDMVPKTIAGKIVGGVCSLSGVLVIALPVPVIVSNFSRIYHQNQRADKRKAQRVIDLNTSGCCLQARKLALLAQAVLYQSREAEQQSFHSIVSLYRVTALLCRITLLKKECFLLKRAKMMPTCDMEEVVVPSRVAVDDTLARFASSFPEVGRFILTHVSFIKYLRVNIPRIHAMTLAWHSTINSSCVSTIRKEYNAIGNDRELSPAAYPPKLIRRMPRNNAGHGREVESLPLAMYYARPTFSGFSEKGKSGLQNCVFFCKRLRDRAKRENSFEISSGERDFGQVADQSRAQLPFHHHPLSNTLSQIFVKALVPLRGRLVILRKARLARIRIAKASSGAAFVSKKKAAEARLAAQESGLQLEEFYKEEDIFELQHHHLLRCLEKTTFTLESSSEIQFQNINPFLSKKKITIKLTDLILSAGRLSKAKRRTGRLKNESEDVSVDIKIGAKLAKSQEDDAELKTILQNEKNIGDVNFRGVV</sequence>
<feature type="transmembrane region" description="Helical" evidence="9">
    <location>
        <begin position="97"/>
        <end position="118"/>
    </location>
</feature>
<gene>
    <name evidence="11" type="ORF">G5I_14435</name>
</gene>
<evidence type="ECO:0000313" key="12">
    <source>
        <dbReference type="Proteomes" id="UP000007755"/>
    </source>
</evidence>
<proteinExistence type="predicted"/>
<evidence type="ECO:0000256" key="9">
    <source>
        <dbReference type="SAM" id="Phobius"/>
    </source>
</evidence>
<dbReference type="eggNOG" id="KOG4390">
    <property type="taxonomic scope" value="Eukaryota"/>
</dbReference>
<keyword evidence="12" id="KW-1185">Reference proteome</keyword>
<dbReference type="PANTHER" id="PTHR11537">
    <property type="entry name" value="VOLTAGE-GATED POTASSIUM CHANNEL"/>
    <property type="match status" value="1"/>
</dbReference>
<dbReference type="OrthoDB" id="433309at2759"/>
<evidence type="ECO:0000259" key="10">
    <source>
        <dbReference type="Pfam" id="PF11879"/>
    </source>
</evidence>
<evidence type="ECO:0000256" key="1">
    <source>
        <dbReference type="ARBA" id="ARBA00004141"/>
    </source>
</evidence>
<organism evidence="12">
    <name type="scientific">Acromyrmex echinatior</name>
    <name type="common">Panamanian leafcutter ant</name>
    <name type="synonym">Acromyrmex octospinosus echinatior</name>
    <dbReference type="NCBI Taxonomy" id="103372"/>
    <lineage>
        <taxon>Eukaryota</taxon>
        <taxon>Metazoa</taxon>
        <taxon>Ecdysozoa</taxon>
        <taxon>Arthropoda</taxon>
        <taxon>Hexapoda</taxon>
        <taxon>Insecta</taxon>
        <taxon>Pterygota</taxon>
        <taxon>Neoptera</taxon>
        <taxon>Endopterygota</taxon>
        <taxon>Hymenoptera</taxon>
        <taxon>Apocrita</taxon>
        <taxon>Aculeata</taxon>
        <taxon>Formicoidea</taxon>
        <taxon>Formicidae</taxon>
        <taxon>Myrmicinae</taxon>
        <taxon>Acromyrmex</taxon>
    </lineage>
</organism>
<evidence type="ECO:0000256" key="2">
    <source>
        <dbReference type="ARBA" id="ARBA00022448"/>
    </source>
</evidence>
<feature type="domain" description="Potassium channel voltage dependent Kv4 C-terminal" evidence="10">
    <location>
        <begin position="452"/>
        <end position="471"/>
    </location>
</feature>
<dbReference type="AlphaFoldDB" id="F4X7Q1"/>
<dbReference type="Proteomes" id="UP000007755">
    <property type="component" value="Unassembled WGS sequence"/>
</dbReference>
<dbReference type="PANTHER" id="PTHR11537:SF105">
    <property type="entry name" value="POTASSIUM VOLTAGE-GATED CHANNEL PROTEIN SHAL"/>
    <property type="match status" value="1"/>
</dbReference>
<keyword evidence="5" id="KW-0406">Ion transport</keyword>
<keyword evidence="3 9" id="KW-0812">Transmembrane</keyword>
<name>F4X7Q1_ACREC</name>